<reference evidence="9" key="1">
    <citation type="submission" date="2021-02" db="EMBL/GenBank/DDBJ databases">
        <title>Psilocybe cubensis genome.</title>
        <authorList>
            <person name="Mckernan K.J."/>
            <person name="Crawford S."/>
            <person name="Trippe A."/>
            <person name="Kane L.T."/>
            <person name="Mclaughlin S."/>
        </authorList>
    </citation>
    <scope>NUCLEOTIDE SEQUENCE [LARGE SCALE GENOMIC DNA]</scope>
    <source>
        <strain evidence="9">MGC-MH-2018</strain>
    </source>
</reference>
<evidence type="ECO:0000256" key="7">
    <source>
        <dbReference type="RuleBase" id="RU367013"/>
    </source>
</evidence>
<dbReference type="GO" id="GO:0031201">
    <property type="term" value="C:SNARE complex"/>
    <property type="evidence" value="ECO:0007669"/>
    <property type="project" value="TreeGrafter"/>
</dbReference>
<evidence type="ECO:0000256" key="8">
    <source>
        <dbReference type="SAM" id="MobiDB-lite"/>
    </source>
</evidence>
<dbReference type="CDD" id="cd15832">
    <property type="entry name" value="SNAP"/>
    <property type="match status" value="1"/>
</dbReference>
<comment type="subcellular location">
    <subcellularLocation>
        <location evidence="1 7">Membrane</location>
        <topology evidence="1 7">Peripheral membrane protein</topology>
    </subcellularLocation>
</comment>
<feature type="region of interest" description="Disordered" evidence="8">
    <location>
        <begin position="1"/>
        <end position="26"/>
    </location>
</feature>
<evidence type="ECO:0000256" key="6">
    <source>
        <dbReference type="ARBA" id="ARBA00023136"/>
    </source>
</evidence>
<comment type="caution">
    <text evidence="9">The sequence shown here is derived from an EMBL/GenBank/DDBJ whole genome shotgun (WGS) entry which is preliminary data.</text>
</comment>
<name>A0A8H7Y8K0_PSICU</name>
<dbReference type="InterPro" id="IPR000744">
    <property type="entry name" value="NSF_attach"/>
</dbReference>
<comment type="function">
    <text evidence="7">Required for vesicular transport between the endoplasmic reticulum and the Golgi apparatus.</text>
</comment>
<evidence type="ECO:0000256" key="1">
    <source>
        <dbReference type="ARBA" id="ARBA00004170"/>
    </source>
</evidence>
<evidence type="ECO:0000256" key="4">
    <source>
        <dbReference type="ARBA" id="ARBA00022892"/>
    </source>
</evidence>
<dbReference type="GO" id="GO:0005483">
    <property type="term" value="F:soluble NSF attachment protein activity"/>
    <property type="evidence" value="ECO:0007669"/>
    <property type="project" value="TreeGrafter"/>
</dbReference>
<gene>
    <name evidence="9" type="ORF">JR316_001061</name>
</gene>
<evidence type="ECO:0000256" key="5">
    <source>
        <dbReference type="ARBA" id="ARBA00022927"/>
    </source>
</evidence>
<comment type="similarity">
    <text evidence="2 7">Belongs to the SNAP family.</text>
</comment>
<dbReference type="SUPFAM" id="SSF48452">
    <property type="entry name" value="TPR-like"/>
    <property type="match status" value="1"/>
</dbReference>
<dbReference type="OrthoDB" id="9984275at2759"/>
<sequence length="289" mass="32290">MPSKSPAQVLLEKADKKANSSGGWFTSSSTKYEEAGDLYQQAANAFKVDKLFKEAGDAFAREAECRENCKEENEAANAWWNASKAYKRGYPDLAIQALTQTIVHLTKSGRFRQAADREKEIGQIYLQENNDLRKACESYVRAGEWYQQEDAAATANACFKDAADLHAELEEYGQAIARYEQVADQSLTSALTKYSVKEYWLKSILCALALGDTVTARRNLTKYSNQDVTFASTREAKFATALIEAVEAGDIEAFTGSVFEFDQVTKLDNWKTNILLKIKRSFDDEPGLA</sequence>
<dbReference type="GO" id="GO:0035494">
    <property type="term" value="P:SNARE complex disassembly"/>
    <property type="evidence" value="ECO:0007669"/>
    <property type="project" value="TreeGrafter"/>
</dbReference>
<keyword evidence="3 7" id="KW-0813">Transport</keyword>
<proteinExistence type="inferred from homology"/>
<dbReference type="EMBL" id="JAFIQS010000001">
    <property type="protein sequence ID" value="KAG5174402.1"/>
    <property type="molecule type" value="Genomic_DNA"/>
</dbReference>
<dbReference type="GO" id="GO:0006886">
    <property type="term" value="P:intracellular protein transport"/>
    <property type="evidence" value="ECO:0007669"/>
    <property type="project" value="UniProtKB-UniRule"/>
</dbReference>
<dbReference type="Pfam" id="PF14938">
    <property type="entry name" value="SNAP"/>
    <property type="match status" value="1"/>
</dbReference>
<dbReference type="GO" id="GO:0005774">
    <property type="term" value="C:vacuolar membrane"/>
    <property type="evidence" value="ECO:0007669"/>
    <property type="project" value="TreeGrafter"/>
</dbReference>
<keyword evidence="5 7" id="KW-0653">Protein transport</keyword>
<evidence type="ECO:0008006" key="10">
    <source>
        <dbReference type="Google" id="ProtNLM"/>
    </source>
</evidence>
<keyword evidence="4 7" id="KW-0931">ER-Golgi transport</keyword>
<dbReference type="PANTHER" id="PTHR13768">
    <property type="entry name" value="SOLUBLE NSF ATTACHMENT PROTEIN SNAP"/>
    <property type="match status" value="1"/>
</dbReference>
<protein>
    <recommendedName>
        <fullName evidence="10">Vesicular-fusion protein SEC17</fullName>
    </recommendedName>
</protein>
<dbReference type="InterPro" id="IPR011990">
    <property type="entry name" value="TPR-like_helical_dom_sf"/>
</dbReference>
<evidence type="ECO:0000256" key="3">
    <source>
        <dbReference type="ARBA" id="ARBA00022448"/>
    </source>
</evidence>
<dbReference type="GO" id="GO:0019905">
    <property type="term" value="F:syntaxin binding"/>
    <property type="evidence" value="ECO:0007669"/>
    <property type="project" value="TreeGrafter"/>
</dbReference>
<dbReference type="PRINTS" id="PR00448">
    <property type="entry name" value="NSFATTACHMNT"/>
</dbReference>
<organism evidence="9">
    <name type="scientific">Psilocybe cubensis</name>
    <name type="common">Psychedelic mushroom</name>
    <name type="synonym">Stropharia cubensis</name>
    <dbReference type="NCBI Taxonomy" id="181762"/>
    <lineage>
        <taxon>Eukaryota</taxon>
        <taxon>Fungi</taxon>
        <taxon>Dikarya</taxon>
        <taxon>Basidiomycota</taxon>
        <taxon>Agaricomycotina</taxon>
        <taxon>Agaricomycetes</taxon>
        <taxon>Agaricomycetidae</taxon>
        <taxon>Agaricales</taxon>
        <taxon>Agaricineae</taxon>
        <taxon>Strophariaceae</taxon>
        <taxon>Psilocybe</taxon>
    </lineage>
</organism>
<dbReference type="Gene3D" id="1.25.40.10">
    <property type="entry name" value="Tetratricopeptide repeat domain"/>
    <property type="match status" value="1"/>
</dbReference>
<evidence type="ECO:0000313" key="9">
    <source>
        <dbReference type="EMBL" id="KAG5174402.1"/>
    </source>
</evidence>
<dbReference type="AlphaFoldDB" id="A0A8H7Y8K0"/>
<dbReference type="PANTHER" id="PTHR13768:SF8">
    <property type="entry name" value="ALPHA-SOLUBLE NSF ATTACHMENT PROTEIN"/>
    <property type="match status" value="1"/>
</dbReference>
<dbReference type="FunFam" id="1.25.40.10:FF:000049">
    <property type="entry name" value="Alpha-soluble NSF attachment protein-like"/>
    <property type="match status" value="1"/>
</dbReference>
<evidence type="ECO:0000256" key="2">
    <source>
        <dbReference type="ARBA" id="ARBA00010050"/>
    </source>
</evidence>
<keyword evidence="6 7" id="KW-0472">Membrane</keyword>
<accession>A0A8H7Y8K0</accession>